<dbReference type="GO" id="GO:0016020">
    <property type="term" value="C:membrane"/>
    <property type="evidence" value="ECO:0007669"/>
    <property type="project" value="UniProtKB-SubCell"/>
</dbReference>
<dbReference type="Proteomes" id="UP000001514">
    <property type="component" value="Unassembled WGS sequence"/>
</dbReference>
<dbReference type="AlphaFoldDB" id="D8QRB9"/>
<dbReference type="HOGENOM" id="CLU_043459_1_1_1"/>
<protein>
    <recommendedName>
        <fullName evidence="7">Probable purine permease</fullName>
    </recommendedName>
</protein>
<keyword evidence="3 7" id="KW-0813">Transport</keyword>
<dbReference type="OMA" id="PISYWIL"/>
<gene>
    <name evidence="8" type="ORF">SELMODRAFT_76932</name>
</gene>
<dbReference type="Pfam" id="PF16913">
    <property type="entry name" value="PUNUT"/>
    <property type="match status" value="1"/>
</dbReference>
<feature type="transmembrane region" description="Helical" evidence="7">
    <location>
        <begin position="260"/>
        <end position="279"/>
    </location>
</feature>
<evidence type="ECO:0000256" key="1">
    <source>
        <dbReference type="ARBA" id="ARBA00004141"/>
    </source>
</evidence>
<dbReference type="Gene3D" id="1.10.3730.20">
    <property type="match status" value="1"/>
</dbReference>
<feature type="transmembrane region" description="Helical" evidence="7">
    <location>
        <begin position="91"/>
        <end position="108"/>
    </location>
</feature>
<evidence type="ECO:0000256" key="2">
    <source>
        <dbReference type="ARBA" id="ARBA00006213"/>
    </source>
</evidence>
<reference evidence="8 9" key="1">
    <citation type="journal article" date="2011" name="Science">
        <title>The Selaginella genome identifies genetic changes associated with the evolution of vascular plants.</title>
        <authorList>
            <person name="Banks J.A."/>
            <person name="Nishiyama T."/>
            <person name="Hasebe M."/>
            <person name="Bowman J.L."/>
            <person name="Gribskov M."/>
            <person name="dePamphilis C."/>
            <person name="Albert V.A."/>
            <person name="Aono N."/>
            <person name="Aoyama T."/>
            <person name="Ambrose B.A."/>
            <person name="Ashton N.W."/>
            <person name="Axtell M.J."/>
            <person name="Barker E."/>
            <person name="Barker M.S."/>
            <person name="Bennetzen J.L."/>
            <person name="Bonawitz N.D."/>
            <person name="Chapple C."/>
            <person name="Cheng C."/>
            <person name="Correa L.G."/>
            <person name="Dacre M."/>
            <person name="DeBarry J."/>
            <person name="Dreyer I."/>
            <person name="Elias M."/>
            <person name="Engstrom E.M."/>
            <person name="Estelle M."/>
            <person name="Feng L."/>
            <person name="Finet C."/>
            <person name="Floyd S.K."/>
            <person name="Frommer W.B."/>
            <person name="Fujita T."/>
            <person name="Gramzow L."/>
            <person name="Gutensohn M."/>
            <person name="Harholt J."/>
            <person name="Hattori M."/>
            <person name="Heyl A."/>
            <person name="Hirai T."/>
            <person name="Hiwatashi Y."/>
            <person name="Ishikawa M."/>
            <person name="Iwata M."/>
            <person name="Karol K.G."/>
            <person name="Koehler B."/>
            <person name="Kolukisaoglu U."/>
            <person name="Kubo M."/>
            <person name="Kurata T."/>
            <person name="Lalonde S."/>
            <person name="Li K."/>
            <person name="Li Y."/>
            <person name="Litt A."/>
            <person name="Lyons E."/>
            <person name="Manning G."/>
            <person name="Maruyama T."/>
            <person name="Michael T.P."/>
            <person name="Mikami K."/>
            <person name="Miyazaki S."/>
            <person name="Morinaga S."/>
            <person name="Murata T."/>
            <person name="Mueller-Roeber B."/>
            <person name="Nelson D.R."/>
            <person name="Obara M."/>
            <person name="Oguri Y."/>
            <person name="Olmstead R.G."/>
            <person name="Onodera N."/>
            <person name="Petersen B.L."/>
            <person name="Pils B."/>
            <person name="Prigge M."/>
            <person name="Rensing S.A."/>
            <person name="Riano-Pachon D.M."/>
            <person name="Roberts A.W."/>
            <person name="Sato Y."/>
            <person name="Scheller H.V."/>
            <person name="Schulz B."/>
            <person name="Schulz C."/>
            <person name="Shakirov E.V."/>
            <person name="Shibagaki N."/>
            <person name="Shinohara N."/>
            <person name="Shippen D.E."/>
            <person name="Soerensen I."/>
            <person name="Sotooka R."/>
            <person name="Sugimoto N."/>
            <person name="Sugita M."/>
            <person name="Sumikawa N."/>
            <person name="Tanurdzic M."/>
            <person name="Theissen G."/>
            <person name="Ulvskov P."/>
            <person name="Wakazuki S."/>
            <person name="Weng J.K."/>
            <person name="Willats W.W."/>
            <person name="Wipf D."/>
            <person name="Wolf P.G."/>
            <person name="Yang L."/>
            <person name="Zimmer A.D."/>
            <person name="Zhu Q."/>
            <person name="Mitros T."/>
            <person name="Hellsten U."/>
            <person name="Loque D."/>
            <person name="Otillar R."/>
            <person name="Salamov A."/>
            <person name="Schmutz J."/>
            <person name="Shapiro H."/>
            <person name="Lindquist E."/>
            <person name="Lucas S."/>
            <person name="Rokhsar D."/>
            <person name="Grigoriev I.V."/>
        </authorList>
    </citation>
    <scope>NUCLEOTIDE SEQUENCE [LARGE SCALE GENOMIC DNA]</scope>
</reference>
<evidence type="ECO:0000313" key="9">
    <source>
        <dbReference type="Proteomes" id="UP000001514"/>
    </source>
</evidence>
<evidence type="ECO:0000256" key="5">
    <source>
        <dbReference type="ARBA" id="ARBA00022989"/>
    </source>
</evidence>
<feature type="transmembrane region" description="Helical" evidence="7">
    <location>
        <begin position="285"/>
        <end position="305"/>
    </location>
</feature>
<dbReference type="EMBL" id="GL377566">
    <property type="protein sequence ID" value="EFJ36755.1"/>
    <property type="molecule type" value="Genomic_DNA"/>
</dbReference>
<feature type="transmembrane region" description="Helical" evidence="7">
    <location>
        <begin position="25"/>
        <end position="45"/>
    </location>
</feature>
<sequence>MLVAFPVSSILFRLYYVNGGSHRWLLTWVGSAGWPLPAIILLLVYPVRGIAPTRPTWTLLLAYAVIGFLSAADNFMFAWSYAYLPASTSTLLASSSLAFTAIFAWLLVHKKLNASSVNSIAIMTAGAVILGLDSSSDRPPGTTSRQYLIGFVLDVAGSALHGLIFVLSELVFVKLLDRRVGSAVHLVLELQVVTSIFACLFTVVGVIASGDFGDMGGESQAFKHGPVAYYMVLVWASVSNQLGVLAGVAVLYLTSALFAGVLNAARVPLTAVAAVLCFGDNMSGFKVMSILLTIWSFGSYVYGGFVEEAAQQHKQNENDSL</sequence>
<feature type="transmembrane region" description="Helical" evidence="7">
    <location>
        <begin position="115"/>
        <end position="132"/>
    </location>
</feature>
<evidence type="ECO:0000256" key="7">
    <source>
        <dbReference type="RuleBase" id="RU368015"/>
    </source>
</evidence>
<keyword evidence="6 7" id="KW-0472">Membrane</keyword>
<dbReference type="eggNOG" id="ENOG502QT64">
    <property type="taxonomic scope" value="Eukaryota"/>
</dbReference>
<comment type="caution">
    <text evidence="7">Lacks conserved residue(s) required for the propagation of feature annotation.</text>
</comment>
<dbReference type="InParanoid" id="D8QRB9"/>
<evidence type="ECO:0000256" key="6">
    <source>
        <dbReference type="ARBA" id="ARBA00023136"/>
    </source>
</evidence>
<evidence type="ECO:0000256" key="3">
    <source>
        <dbReference type="ARBA" id="ARBA00022448"/>
    </source>
</evidence>
<dbReference type="SUPFAM" id="SSF103481">
    <property type="entry name" value="Multidrug resistance efflux transporter EmrE"/>
    <property type="match status" value="1"/>
</dbReference>
<dbReference type="GO" id="GO:0005345">
    <property type="term" value="F:purine nucleobase transmembrane transporter activity"/>
    <property type="evidence" value="ECO:0007669"/>
    <property type="project" value="UniProtKB-UniRule"/>
</dbReference>
<evidence type="ECO:0000313" key="8">
    <source>
        <dbReference type="EMBL" id="EFJ36755.1"/>
    </source>
</evidence>
<dbReference type="PANTHER" id="PTHR31376:SF10">
    <property type="entry name" value="PURINE PERMEASE 5-RELATED"/>
    <property type="match status" value="1"/>
</dbReference>
<dbReference type="PANTHER" id="PTHR31376">
    <property type="entry name" value="OS09G0467300 PROTEIN-RELATED"/>
    <property type="match status" value="1"/>
</dbReference>
<keyword evidence="5 7" id="KW-1133">Transmembrane helix</keyword>
<comment type="subcellular location">
    <subcellularLocation>
        <location evidence="1 7">Membrane</location>
        <topology evidence="1 7">Multi-pass membrane protein</topology>
    </subcellularLocation>
</comment>
<feature type="transmembrane region" description="Helical" evidence="7">
    <location>
        <begin position="228"/>
        <end position="253"/>
    </location>
</feature>
<dbReference type="GO" id="GO:0022857">
    <property type="term" value="F:transmembrane transporter activity"/>
    <property type="evidence" value="ECO:0000318"/>
    <property type="project" value="GO_Central"/>
</dbReference>
<dbReference type="KEGG" id="smo:SELMODRAFT_76932"/>
<dbReference type="FunCoup" id="D8QRB9">
    <property type="interactions" value="13"/>
</dbReference>
<keyword evidence="9" id="KW-1185">Reference proteome</keyword>
<feature type="transmembrane region" description="Helical" evidence="7">
    <location>
        <begin position="57"/>
        <end position="79"/>
    </location>
</feature>
<dbReference type="InterPro" id="IPR030182">
    <property type="entry name" value="PUP_plant"/>
</dbReference>
<evidence type="ECO:0000256" key="4">
    <source>
        <dbReference type="ARBA" id="ARBA00022692"/>
    </source>
</evidence>
<dbReference type="OrthoDB" id="1912676at2759"/>
<dbReference type="InterPro" id="IPR037185">
    <property type="entry name" value="EmrE-like"/>
</dbReference>
<keyword evidence="4 7" id="KW-0812">Transmembrane</keyword>
<dbReference type="GO" id="GO:0015211">
    <property type="term" value="F:purine nucleoside transmembrane transporter activity"/>
    <property type="evidence" value="ECO:0007669"/>
    <property type="project" value="UniProtKB-UniRule"/>
</dbReference>
<dbReference type="Gramene" id="EFJ36755">
    <property type="protein sequence ID" value="EFJ36755"/>
    <property type="gene ID" value="SELMODRAFT_76932"/>
</dbReference>
<accession>D8QRB9</accession>
<organism evidence="9">
    <name type="scientific">Selaginella moellendorffii</name>
    <name type="common">Spikemoss</name>
    <dbReference type="NCBI Taxonomy" id="88036"/>
    <lineage>
        <taxon>Eukaryota</taxon>
        <taxon>Viridiplantae</taxon>
        <taxon>Streptophyta</taxon>
        <taxon>Embryophyta</taxon>
        <taxon>Tracheophyta</taxon>
        <taxon>Lycopodiopsida</taxon>
        <taxon>Selaginellales</taxon>
        <taxon>Selaginellaceae</taxon>
        <taxon>Selaginella</taxon>
    </lineage>
</organism>
<feature type="transmembrane region" description="Helical" evidence="7">
    <location>
        <begin position="147"/>
        <end position="172"/>
    </location>
</feature>
<comment type="similarity">
    <text evidence="2 7">Belongs to the purine permeases (TC 2.A.7.14) family.</text>
</comment>
<name>D8QRB9_SELML</name>
<proteinExistence type="inferred from homology"/>
<feature type="transmembrane region" description="Helical" evidence="7">
    <location>
        <begin position="184"/>
        <end position="208"/>
    </location>
</feature>